<dbReference type="PANTHER" id="PTHR45339">
    <property type="entry name" value="HYBRID SIGNAL TRANSDUCTION HISTIDINE KINASE J"/>
    <property type="match status" value="1"/>
</dbReference>
<dbReference type="InterPro" id="IPR003661">
    <property type="entry name" value="HisK_dim/P_dom"/>
</dbReference>
<reference evidence="15" key="1">
    <citation type="journal article" date="2020" name="mSystems">
        <title>Genome- and Community-Level Interaction Insights into Carbon Utilization and Element Cycling Functions of Hydrothermarchaeota in Hydrothermal Sediment.</title>
        <authorList>
            <person name="Zhou Z."/>
            <person name="Liu Y."/>
            <person name="Xu W."/>
            <person name="Pan J."/>
            <person name="Luo Z.H."/>
            <person name="Li M."/>
        </authorList>
    </citation>
    <scope>NUCLEOTIDE SEQUENCE [LARGE SCALE GENOMIC DNA]</scope>
    <source>
        <strain evidence="15">HyVt-346</strain>
    </source>
</reference>
<gene>
    <name evidence="15" type="ORF">ENH88_20290</name>
</gene>
<evidence type="ECO:0000256" key="4">
    <source>
        <dbReference type="ARBA" id="ARBA00022475"/>
    </source>
</evidence>
<dbReference type="SMART" id="SM00387">
    <property type="entry name" value="HATPase_c"/>
    <property type="match status" value="1"/>
</dbReference>
<dbReference type="Pfam" id="PF00072">
    <property type="entry name" value="Response_reg"/>
    <property type="match status" value="1"/>
</dbReference>
<dbReference type="InterPro" id="IPR007895">
    <property type="entry name" value="MASE1"/>
</dbReference>
<feature type="domain" description="CHASE" evidence="14">
    <location>
        <begin position="250"/>
        <end position="464"/>
    </location>
</feature>
<evidence type="ECO:0000256" key="1">
    <source>
        <dbReference type="ARBA" id="ARBA00000085"/>
    </source>
</evidence>
<dbReference type="EC" id="2.7.13.3" evidence="3"/>
<dbReference type="InterPro" id="IPR001789">
    <property type="entry name" value="Sig_transdc_resp-reg_receiver"/>
</dbReference>
<keyword evidence="8" id="KW-0902">Two-component regulatory system</keyword>
<feature type="transmembrane region" description="Helical" evidence="11">
    <location>
        <begin position="7"/>
        <end position="28"/>
    </location>
</feature>
<evidence type="ECO:0000256" key="6">
    <source>
        <dbReference type="ARBA" id="ARBA00022692"/>
    </source>
</evidence>
<dbReference type="InterPro" id="IPR011006">
    <property type="entry name" value="CheY-like_superfamily"/>
</dbReference>
<dbReference type="PROSITE" id="PS50109">
    <property type="entry name" value="HIS_KIN"/>
    <property type="match status" value="1"/>
</dbReference>
<dbReference type="PRINTS" id="PR00344">
    <property type="entry name" value="BCTRLSENSOR"/>
</dbReference>
<evidence type="ECO:0000256" key="10">
    <source>
        <dbReference type="PROSITE-ProRule" id="PRU00169"/>
    </source>
</evidence>
<evidence type="ECO:0000256" key="7">
    <source>
        <dbReference type="ARBA" id="ARBA00022989"/>
    </source>
</evidence>
<dbReference type="Proteomes" id="UP000886188">
    <property type="component" value="Unassembled WGS sequence"/>
</dbReference>
<dbReference type="InterPro" id="IPR036890">
    <property type="entry name" value="HATPase_C_sf"/>
</dbReference>
<dbReference type="SMART" id="SM01079">
    <property type="entry name" value="CHASE"/>
    <property type="match status" value="1"/>
</dbReference>
<dbReference type="CDD" id="cd17546">
    <property type="entry name" value="REC_hyHK_CKI1_RcsC-like"/>
    <property type="match status" value="1"/>
</dbReference>
<dbReference type="SUPFAM" id="SSF47384">
    <property type="entry name" value="Homodimeric domain of signal transducing histidine kinase"/>
    <property type="match status" value="1"/>
</dbReference>
<evidence type="ECO:0000256" key="2">
    <source>
        <dbReference type="ARBA" id="ARBA00004651"/>
    </source>
</evidence>
<dbReference type="SMART" id="SM00388">
    <property type="entry name" value="HisKA"/>
    <property type="match status" value="1"/>
</dbReference>
<dbReference type="GO" id="GO:0005886">
    <property type="term" value="C:plasma membrane"/>
    <property type="evidence" value="ECO:0007669"/>
    <property type="project" value="UniProtKB-SubCell"/>
</dbReference>
<dbReference type="Gene3D" id="3.40.50.2300">
    <property type="match status" value="1"/>
</dbReference>
<dbReference type="RefSeq" id="WP_304185102.1">
    <property type="nucleotide sequence ID" value="NZ_DRGM01000197.1"/>
</dbReference>
<proteinExistence type="predicted"/>
<keyword evidence="6 11" id="KW-0812">Transmembrane</keyword>
<dbReference type="SMART" id="SM00448">
    <property type="entry name" value="REC"/>
    <property type="match status" value="1"/>
</dbReference>
<keyword evidence="5 10" id="KW-0597">Phosphoprotein</keyword>
<dbReference type="InterPro" id="IPR036097">
    <property type="entry name" value="HisK_dim/P_sf"/>
</dbReference>
<evidence type="ECO:0000256" key="9">
    <source>
        <dbReference type="ARBA" id="ARBA00023136"/>
    </source>
</evidence>
<feature type="domain" description="Histidine kinase" evidence="12">
    <location>
        <begin position="536"/>
        <end position="752"/>
    </location>
</feature>
<dbReference type="Gene3D" id="1.10.287.130">
    <property type="match status" value="1"/>
</dbReference>
<evidence type="ECO:0000259" key="14">
    <source>
        <dbReference type="PROSITE" id="PS50839"/>
    </source>
</evidence>
<evidence type="ECO:0000313" key="15">
    <source>
        <dbReference type="EMBL" id="HEA18741.1"/>
    </source>
</evidence>
<dbReference type="GO" id="GO:0000155">
    <property type="term" value="F:phosphorelay sensor kinase activity"/>
    <property type="evidence" value="ECO:0007669"/>
    <property type="project" value="InterPro"/>
</dbReference>
<comment type="caution">
    <text evidence="15">The sequence shown here is derived from an EMBL/GenBank/DDBJ whole genome shotgun (WGS) entry which is preliminary data.</text>
</comment>
<comment type="catalytic activity">
    <reaction evidence="1">
        <text>ATP + protein L-histidine = ADP + protein N-phospho-L-histidine.</text>
        <dbReference type="EC" id="2.7.13.3"/>
    </reaction>
</comment>
<dbReference type="Gene3D" id="3.30.450.350">
    <property type="entry name" value="CHASE domain"/>
    <property type="match status" value="1"/>
</dbReference>
<dbReference type="EMBL" id="DRGM01000197">
    <property type="protein sequence ID" value="HEA18741.1"/>
    <property type="molecule type" value="Genomic_DNA"/>
</dbReference>
<feature type="transmembrane region" description="Helical" evidence="11">
    <location>
        <begin position="187"/>
        <end position="208"/>
    </location>
</feature>
<dbReference type="PANTHER" id="PTHR45339:SF3">
    <property type="entry name" value="HISTIDINE KINASE"/>
    <property type="match status" value="1"/>
</dbReference>
<feature type="modified residue" description="4-aspartylphosphate" evidence="10">
    <location>
        <position position="827"/>
    </location>
</feature>
<dbReference type="SUPFAM" id="SSF55874">
    <property type="entry name" value="ATPase domain of HSP90 chaperone/DNA topoisomerase II/histidine kinase"/>
    <property type="match status" value="1"/>
</dbReference>
<dbReference type="Pfam" id="PF02518">
    <property type="entry name" value="HATPase_c"/>
    <property type="match status" value="1"/>
</dbReference>
<keyword evidence="9 11" id="KW-0472">Membrane</keyword>
<dbReference type="PROSITE" id="PS50110">
    <property type="entry name" value="RESPONSE_REGULATORY"/>
    <property type="match status" value="1"/>
</dbReference>
<dbReference type="InterPro" id="IPR042240">
    <property type="entry name" value="CHASE_sf"/>
</dbReference>
<dbReference type="InterPro" id="IPR004358">
    <property type="entry name" value="Sig_transdc_His_kin-like_C"/>
</dbReference>
<dbReference type="Pfam" id="PF00512">
    <property type="entry name" value="HisKA"/>
    <property type="match status" value="1"/>
</dbReference>
<accession>A0A7V1GGB3</accession>
<dbReference type="InterPro" id="IPR006189">
    <property type="entry name" value="CHASE_dom"/>
</dbReference>
<dbReference type="FunFam" id="3.30.565.10:FF:000010">
    <property type="entry name" value="Sensor histidine kinase RcsC"/>
    <property type="match status" value="1"/>
</dbReference>
<name>A0A7V1GGB3_9GAMM</name>
<comment type="subcellular location">
    <subcellularLocation>
        <location evidence="2">Cell membrane</location>
        <topology evidence="2">Multi-pass membrane protein</topology>
    </subcellularLocation>
</comment>
<evidence type="ECO:0000259" key="13">
    <source>
        <dbReference type="PROSITE" id="PS50110"/>
    </source>
</evidence>
<evidence type="ECO:0000256" key="3">
    <source>
        <dbReference type="ARBA" id="ARBA00012438"/>
    </source>
</evidence>
<dbReference type="InterPro" id="IPR003594">
    <property type="entry name" value="HATPase_dom"/>
</dbReference>
<evidence type="ECO:0000256" key="5">
    <source>
        <dbReference type="ARBA" id="ARBA00022553"/>
    </source>
</evidence>
<dbReference type="CDD" id="cd16922">
    <property type="entry name" value="HATPase_EvgS-ArcB-TorS-like"/>
    <property type="match status" value="1"/>
</dbReference>
<feature type="transmembrane region" description="Helical" evidence="11">
    <location>
        <begin position="156"/>
        <end position="181"/>
    </location>
</feature>
<dbReference type="CDD" id="cd00082">
    <property type="entry name" value="HisKA"/>
    <property type="match status" value="1"/>
</dbReference>
<dbReference type="SUPFAM" id="SSF52172">
    <property type="entry name" value="CheY-like"/>
    <property type="match status" value="1"/>
</dbReference>
<dbReference type="Pfam" id="PF03924">
    <property type="entry name" value="CHASE"/>
    <property type="match status" value="1"/>
</dbReference>
<evidence type="ECO:0000259" key="12">
    <source>
        <dbReference type="PROSITE" id="PS50109"/>
    </source>
</evidence>
<feature type="transmembrane region" description="Helical" evidence="11">
    <location>
        <begin position="40"/>
        <end position="63"/>
    </location>
</feature>
<feature type="domain" description="Response regulatory" evidence="13">
    <location>
        <begin position="778"/>
        <end position="894"/>
    </location>
</feature>
<keyword evidence="7 11" id="KW-1133">Transmembrane helix</keyword>
<evidence type="ECO:0000256" key="8">
    <source>
        <dbReference type="ARBA" id="ARBA00023012"/>
    </source>
</evidence>
<dbReference type="Pfam" id="PF05231">
    <property type="entry name" value="MASE1"/>
    <property type="match status" value="1"/>
</dbReference>
<dbReference type="Gene3D" id="3.30.565.10">
    <property type="entry name" value="Histidine kinase-like ATPase, C-terminal domain"/>
    <property type="match status" value="1"/>
</dbReference>
<evidence type="ECO:0000256" key="11">
    <source>
        <dbReference type="SAM" id="Phobius"/>
    </source>
</evidence>
<dbReference type="AlphaFoldDB" id="A0A7V1GGB3"/>
<keyword evidence="4" id="KW-1003">Cell membrane</keyword>
<feature type="transmembrane region" description="Helical" evidence="11">
    <location>
        <begin position="75"/>
        <end position="103"/>
    </location>
</feature>
<feature type="transmembrane region" description="Helical" evidence="11">
    <location>
        <begin position="474"/>
        <end position="496"/>
    </location>
</feature>
<dbReference type="InterPro" id="IPR005467">
    <property type="entry name" value="His_kinase_dom"/>
</dbReference>
<dbReference type="PROSITE" id="PS50839">
    <property type="entry name" value="CHASE"/>
    <property type="match status" value="1"/>
</dbReference>
<organism evidence="15">
    <name type="scientific">Pseudoalteromonas prydzensis</name>
    <dbReference type="NCBI Taxonomy" id="182141"/>
    <lineage>
        <taxon>Bacteria</taxon>
        <taxon>Pseudomonadati</taxon>
        <taxon>Pseudomonadota</taxon>
        <taxon>Gammaproteobacteria</taxon>
        <taxon>Alteromonadales</taxon>
        <taxon>Pseudoalteromonadaceae</taxon>
        <taxon>Pseudoalteromonas</taxon>
    </lineage>
</organism>
<feature type="transmembrane region" description="Helical" evidence="11">
    <location>
        <begin position="123"/>
        <end position="144"/>
    </location>
</feature>
<protein>
    <recommendedName>
        <fullName evidence="3">histidine kinase</fullName>
        <ecNumber evidence="3">2.7.13.3</ecNumber>
    </recommendedName>
</protein>
<sequence length="899" mass="100327">MQNIFTLTFSLTFAYFITGFFSNSLLAIDGYAVASWPPSGIALAGFLLCGRRALVGVLLGALLTNMIHLDRVADILHWQVFLQALAVSLAAVLQAWVGCYFIVKIIKAPLDLSSLKHSVQSLIIAGPACCVIAAAIGTSLLVFNNIIPVHTAFDNFVAWWIGDSIGVLIFTPLILAAFNYAQMRHRLQVILPAILIYVVISISFYAAASVKKDKDIQKQEAKVAQVQSEINHKLNEITGHLALLSTFFASSAGVSNDEFKRFTSKQLDYSNEILAFEWVPYVPAAQSTDYQNRVRQQQAGLSQFYIKEQSSAGLWQPVSERDAYYPVQYTYPIIGNEEIIGFDLASNSQRRRALLLSKALNEFVVSEPIDLLQNKAREQGVLFISPVFNDLDTQVDFRGFVVAVVSLARLANTLQFNHHSQISADFYDVTDVQNTLLIYRTARTDIELLSEYQLEIGERIWQIQLLEPKTQTSWIMYWFAQILGMLFVWLLITFLISVTGTNIQVREQVAQQTRVLRQEKQKADEASQIKSQFLANMSHEVRTPINGIKGLHYLALQQQDWQQARHYIEQADGALSVLLRVLNDVLDFSKMEAGKLDLMQEPIALNKLIDELINLVQFEADIKSLKLLLEIDSTTELQLDCDPIRLKQVLLNLLNNAIKFTAAGAITLKVWQQRDSIYFSVSDTGIGISQAAQQQLFQPFAQADSSTSRQFGGTGLGLSICKKLVELMGGTISLVSNEGQGSTFTFTLPRTSPLAKAEQLGPQFNDIDTNNISLAAFKILLVEDNLLNQHVATAILKTKGCIADVAVDGFEAIEKVSETRYDLVIMDIQMPNMDGLQATKVIRDELFMHELPIIALSANAHDDDVKKALAAGMDGYLTKPIDAEKLFKTVWHYLHKSTH</sequence>